<evidence type="ECO:0000256" key="6">
    <source>
        <dbReference type="ARBA" id="ARBA00023136"/>
    </source>
</evidence>
<keyword evidence="8 10" id="KW-0675">Receptor</keyword>
<evidence type="ECO:0000256" key="2">
    <source>
        <dbReference type="ARBA" id="ARBA00022475"/>
    </source>
</evidence>
<dbReference type="GO" id="GO:0031623">
    <property type="term" value="P:receptor internalization"/>
    <property type="evidence" value="ECO:0007669"/>
    <property type="project" value="UniProtKB-UniRule"/>
</dbReference>
<dbReference type="InterPro" id="IPR003137">
    <property type="entry name" value="PA_domain"/>
</dbReference>
<proteinExistence type="inferred from homology"/>
<dbReference type="Proteomes" id="UP000517892">
    <property type="component" value="Unassembled WGS sequence"/>
</dbReference>
<comment type="subcellular location">
    <subcellularLocation>
        <location evidence="10">Cell membrane</location>
        <topology evidence="10">Single-pass type II membrane protein</topology>
    </subcellularLocation>
    <subcellularLocation>
        <location evidence="10">Melanosome</location>
    </subcellularLocation>
</comment>
<comment type="subunit">
    <text evidence="10">Homodimer; disulfide-linked.</text>
</comment>
<evidence type="ECO:0000259" key="13">
    <source>
        <dbReference type="Pfam" id="PF04389"/>
    </source>
</evidence>
<dbReference type="PANTHER" id="PTHR10404:SF26">
    <property type="entry name" value="TRANSFERRIN RECEPTOR PROTEIN 1"/>
    <property type="match status" value="1"/>
</dbReference>
<dbReference type="InterPro" id="IPR046450">
    <property type="entry name" value="PA_dom_sf"/>
</dbReference>
<dbReference type="Gene3D" id="3.50.30.30">
    <property type="match status" value="1"/>
</dbReference>
<keyword evidence="10" id="KW-0564">Palmitate</keyword>
<feature type="non-terminal residue" evidence="14">
    <location>
        <position position="773"/>
    </location>
</feature>
<dbReference type="InterPro" id="IPR039373">
    <property type="entry name" value="Peptidase_M28B"/>
</dbReference>
<name>A0A7K5A1E4_9AVES</name>
<dbReference type="InterPro" id="IPR007365">
    <property type="entry name" value="TFR-like_dimer_dom"/>
</dbReference>
<comment type="similarity">
    <text evidence="1 10">Belongs to the peptidase M28 family. M28B subfamily.</text>
</comment>
<keyword evidence="3 10" id="KW-0812">Transmembrane</keyword>
<dbReference type="SUPFAM" id="SSF47672">
    <property type="entry name" value="Transferrin receptor-like dimerisation domain"/>
    <property type="match status" value="1"/>
</dbReference>
<dbReference type="Pfam" id="PF04389">
    <property type="entry name" value="Peptidase_M28"/>
    <property type="match status" value="1"/>
</dbReference>
<dbReference type="Pfam" id="PF04253">
    <property type="entry name" value="TFR_dimer"/>
    <property type="match status" value="1"/>
</dbReference>
<dbReference type="Pfam" id="PF02225">
    <property type="entry name" value="PA"/>
    <property type="match status" value="1"/>
</dbReference>
<dbReference type="InterPro" id="IPR036757">
    <property type="entry name" value="TFR-like_dimer_dom_sf"/>
</dbReference>
<comment type="caution">
    <text evidence="14">The sequence shown here is derived from an EMBL/GenBank/DDBJ whole genome shotgun (WGS) entry which is preliminary data.</text>
</comment>
<evidence type="ECO:0000259" key="12">
    <source>
        <dbReference type="Pfam" id="PF04253"/>
    </source>
</evidence>
<dbReference type="GO" id="GO:0009897">
    <property type="term" value="C:external side of plasma membrane"/>
    <property type="evidence" value="ECO:0007669"/>
    <property type="project" value="TreeGrafter"/>
</dbReference>
<dbReference type="InterPro" id="IPR007484">
    <property type="entry name" value="Peptidase_M28"/>
</dbReference>
<keyword evidence="10" id="KW-0254">Endocytosis</keyword>
<dbReference type="GO" id="GO:0042470">
    <property type="term" value="C:melanosome"/>
    <property type="evidence" value="ECO:0007669"/>
    <property type="project" value="UniProtKB-SubCell"/>
</dbReference>
<evidence type="ECO:0000256" key="7">
    <source>
        <dbReference type="ARBA" id="ARBA00023157"/>
    </source>
</evidence>
<evidence type="ECO:0000256" key="10">
    <source>
        <dbReference type="RuleBase" id="RU367157"/>
    </source>
</evidence>
<dbReference type="OrthoDB" id="5841748at2759"/>
<dbReference type="SUPFAM" id="SSF52025">
    <property type="entry name" value="PA domain"/>
    <property type="match status" value="1"/>
</dbReference>
<evidence type="ECO:0000313" key="14">
    <source>
        <dbReference type="EMBL" id="NWR77197.1"/>
    </source>
</evidence>
<keyword evidence="2 10" id="KW-1003">Cell membrane</keyword>
<evidence type="ECO:0000256" key="8">
    <source>
        <dbReference type="ARBA" id="ARBA00023170"/>
    </source>
</evidence>
<evidence type="ECO:0000256" key="3">
    <source>
        <dbReference type="ARBA" id="ARBA00022692"/>
    </source>
</evidence>
<reference evidence="14 15" key="1">
    <citation type="submission" date="2019-09" db="EMBL/GenBank/DDBJ databases">
        <title>Bird 10,000 Genomes (B10K) Project - Family phase.</title>
        <authorList>
            <person name="Zhang G."/>
        </authorList>
    </citation>
    <scope>NUCLEOTIDE SEQUENCE [LARGE SCALE GENOMIC DNA]</scope>
    <source>
        <strain evidence="14">B10K-DU-017-25</strain>
        <tissue evidence="14">Mixed tissue sample</tissue>
    </source>
</reference>
<keyword evidence="6 10" id="KW-0472">Membrane</keyword>
<sequence>SCDCLSTQLSGEPASYTRFSIAQQMDGDNSHVEMKLSADDEEGGEIGRPEHVHGSMPPSWRNGKNLCFLVITVVLLLLIGFLIGYLSFRGRMQKAGRCLDGTDRCEMTPTASYLVDDDDETEEEVVPGPPVFYWPELRTLFSNKLSAEHLEVNLRQRANKYSFEAGLSEDESAAIYIHNQFSSFRMDEVWNDEHYIKLQVKGSTNNKVSVLEDDKEEELESPTAYVAYSKNGSVTGRPVYMNYGLKADFRKMQDVPLNETIIIFRAGKITLAEKVANAKEAGAAGVLMYLDPSDYKNTDGLVPFGHAHLGTGDPFTPGFPSFNHTQFPPVESSGLPRIPVQTISSRAVRRLFSKMDGEECFQEWKGSVMGCKMMLKNTNKMRVKLSVNNAMVDRKILNIFGAIKGVEEPDRYVVIGAQRDSWGPGAAKAGVGTAMLLELARVISEMVKKDGYKPRRSIIFASWSAGDYGAVGATEWLEGYSATLHAKVFTYINLDAAVLGFNHMKISSSPLLYSLLERTMKGVKDPTKNSGSLYDRVGSDWIKTIVPLGLDNAAFPFLAYSGIPVVSFGFCNKDEEYAFLDTTEDTIENLKKTDRLYDLMCAAAEVAGQIALRLTHNHELFLDFERYSEELLAFQEKFLPYYRDVKALGLTLNWLFFARGDFQRATDKLREDISKSDREIEMIRKALNDRIMKVEYDFLSPYVSPKDTPFRHIFFGRGSHTLQSLLDNLQLLRNDPNSVDVNVLKEQLALATWTIKGAANALVGDIWDTDNEF</sequence>
<evidence type="ECO:0000256" key="4">
    <source>
        <dbReference type="ARBA" id="ARBA00022968"/>
    </source>
</evidence>
<dbReference type="GO" id="GO:0033572">
    <property type="term" value="P:transferrin transport"/>
    <property type="evidence" value="ECO:0007669"/>
    <property type="project" value="UniProtKB-UniRule"/>
</dbReference>
<feature type="domain" description="Peptidase M28" evidence="13">
    <location>
        <begin position="398"/>
        <end position="593"/>
    </location>
</feature>
<keyword evidence="15" id="KW-1185">Reference proteome</keyword>
<keyword evidence="7" id="KW-1015">Disulfide bond</keyword>
<dbReference type="FunFam" id="3.40.630.10:FF:000065">
    <property type="entry name" value="Transferrin receptor 1b"/>
    <property type="match status" value="1"/>
</dbReference>
<dbReference type="PANTHER" id="PTHR10404">
    <property type="entry name" value="N-ACETYLATED-ALPHA-LINKED ACIDIC DIPEPTIDASE"/>
    <property type="match status" value="1"/>
</dbReference>
<gene>
    <name evidence="14" type="primary">Tfrc</name>
    <name evidence="14" type="ORF">CENUNI_R05199</name>
</gene>
<dbReference type="GO" id="GO:0006879">
    <property type="term" value="P:intracellular iron ion homeostasis"/>
    <property type="evidence" value="ECO:0007669"/>
    <property type="project" value="UniProtKB-UniRule"/>
</dbReference>
<comment type="function">
    <text evidence="10">Cellular uptake of iron occurs via receptor-mediated endocytosis of ligand-occupied transferrin receptor into specialized endosomes. Endosomal acidification leads to iron release. The apotransferrin-receptor complex is then recycled to the cell surface with a return to neutral pH and the concomitant loss of affinity of apotransferrin for its receptor. Transferrin receptor is necessary for development of erythrocytes and the nervous system. Acts as a lipid sensor that regulates mitochondrial fusion by regulating activation of the JNK pathway.</text>
</comment>
<dbReference type="FunFam" id="1.20.930.40:FF:000002">
    <property type="entry name" value="Transferrin receptor protein 1"/>
    <property type="match status" value="1"/>
</dbReference>
<feature type="transmembrane region" description="Helical" evidence="10">
    <location>
        <begin position="66"/>
        <end position="88"/>
    </location>
</feature>
<dbReference type="EMBL" id="VYZI01000437">
    <property type="protein sequence ID" value="NWR77197.1"/>
    <property type="molecule type" value="Genomic_DNA"/>
</dbReference>
<evidence type="ECO:0000256" key="9">
    <source>
        <dbReference type="ARBA" id="ARBA00023180"/>
    </source>
</evidence>
<dbReference type="SUPFAM" id="SSF53187">
    <property type="entry name" value="Zn-dependent exopeptidases"/>
    <property type="match status" value="1"/>
</dbReference>
<keyword evidence="5 10" id="KW-1133">Transmembrane helix</keyword>
<evidence type="ECO:0000259" key="11">
    <source>
        <dbReference type="Pfam" id="PF02225"/>
    </source>
</evidence>
<dbReference type="Gene3D" id="1.20.930.40">
    <property type="entry name" value="Transferrin receptor-like, dimerisation domain"/>
    <property type="match status" value="1"/>
</dbReference>
<keyword evidence="4" id="KW-0735">Signal-anchor</keyword>
<evidence type="ECO:0000256" key="1">
    <source>
        <dbReference type="ARBA" id="ARBA00005634"/>
    </source>
</evidence>
<feature type="domain" description="PA" evidence="11">
    <location>
        <begin position="235"/>
        <end position="298"/>
    </location>
</feature>
<dbReference type="CDD" id="cd09848">
    <property type="entry name" value="M28_TfR"/>
    <property type="match status" value="1"/>
</dbReference>
<evidence type="ECO:0000256" key="5">
    <source>
        <dbReference type="ARBA" id="ARBA00022989"/>
    </source>
</evidence>
<feature type="non-terminal residue" evidence="14">
    <location>
        <position position="1"/>
    </location>
</feature>
<keyword evidence="9 10" id="KW-0325">Glycoprotein</keyword>
<keyword evidence="10" id="KW-0449">Lipoprotein</keyword>
<protein>
    <recommendedName>
        <fullName evidence="10">Transferrin receptor protein 1</fullName>
    </recommendedName>
</protein>
<accession>A0A7K5A1E4</accession>
<organism evidence="14 15">
    <name type="scientific">Centropus unirufus</name>
    <dbReference type="NCBI Taxonomy" id="1118519"/>
    <lineage>
        <taxon>Eukaryota</taxon>
        <taxon>Metazoa</taxon>
        <taxon>Chordata</taxon>
        <taxon>Craniata</taxon>
        <taxon>Vertebrata</taxon>
        <taxon>Euteleostomi</taxon>
        <taxon>Archelosauria</taxon>
        <taxon>Archosauria</taxon>
        <taxon>Dinosauria</taxon>
        <taxon>Saurischia</taxon>
        <taxon>Theropoda</taxon>
        <taxon>Coelurosauria</taxon>
        <taxon>Aves</taxon>
        <taxon>Neognathae</taxon>
        <taxon>Neoaves</taxon>
        <taxon>Otidimorphae</taxon>
        <taxon>Cuculiformes</taxon>
        <taxon>Centropidae</taxon>
        <taxon>Centropus</taxon>
    </lineage>
</organism>
<evidence type="ECO:0000313" key="15">
    <source>
        <dbReference type="Proteomes" id="UP000517892"/>
    </source>
</evidence>
<feature type="domain" description="Transferrin receptor-like dimerisation" evidence="12">
    <location>
        <begin position="652"/>
        <end position="762"/>
    </location>
</feature>
<dbReference type="Gene3D" id="3.40.630.10">
    <property type="entry name" value="Zn peptidases"/>
    <property type="match status" value="1"/>
</dbReference>
<comment type="PTM">
    <text evidence="10">Stearoylated.</text>
</comment>
<dbReference type="FunFam" id="3.50.30.30:FF:000010">
    <property type="entry name" value="Transferrin receptor protein 1"/>
    <property type="match status" value="1"/>
</dbReference>
<dbReference type="GO" id="GO:0004998">
    <property type="term" value="F:transferrin receptor activity"/>
    <property type="evidence" value="ECO:0007669"/>
    <property type="project" value="UniProtKB-UniRule"/>
</dbReference>
<dbReference type="AlphaFoldDB" id="A0A7K5A1E4"/>